<keyword evidence="2" id="KW-0378">Hydrolase</keyword>
<comment type="catalytic activity">
    <reaction evidence="5">
        <text>GTP + H2O = GDP + phosphate + H(+)</text>
        <dbReference type="Rhea" id="RHEA:19669"/>
        <dbReference type="ChEBI" id="CHEBI:15377"/>
        <dbReference type="ChEBI" id="CHEBI:15378"/>
        <dbReference type="ChEBI" id="CHEBI:37565"/>
        <dbReference type="ChEBI" id="CHEBI:43474"/>
        <dbReference type="ChEBI" id="CHEBI:58189"/>
    </reaction>
    <physiologicalReaction direction="left-to-right" evidence="5">
        <dbReference type="Rhea" id="RHEA:19670"/>
    </physiologicalReaction>
</comment>
<dbReference type="EMBL" id="CP020773">
    <property type="protein sequence ID" value="ARJ50627.1"/>
    <property type="molecule type" value="Genomic_DNA"/>
</dbReference>
<dbReference type="InterPro" id="IPR027417">
    <property type="entry name" value="P-loop_NTPase"/>
</dbReference>
<gene>
    <name evidence="8" type="ORF">B5P37_04485</name>
</gene>
<dbReference type="Pfam" id="PF02492">
    <property type="entry name" value="cobW"/>
    <property type="match status" value="1"/>
</dbReference>
<dbReference type="SUPFAM" id="SSF52540">
    <property type="entry name" value="P-loop containing nucleoside triphosphate hydrolases"/>
    <property type="match status" value="1"/>
</dbReference>
<protein>
    <submittedName>
        <fullName evidence="8">GTP-binding protein</fullName>
    </submittedName>
</protein>
<dbReference type="Gene3D" id="3.30.1220.10">
    <property type="entry name" value="CobW-like, C-terminal domain"/>
    <property type="match status" value="1"/>
</dbReference>
<evidence type="ECO:0000259" key="7">
    <source>
        <dbReference type="Pfam" id="PF07683"/>
    </source>
</evidence>
<accession>A0AAC9WMB2</accession>
<dbReference type="PANTHER" id="PTHR43603">
    <property type="entry name" value="COBW DOMAIN-CONTAINING PROTEIN DDB_G0274527"/>
    <property type="match status" value="1"/>
</dbReference>
<evidence type="ECO:0000256" key="2">
    <source>
        <dbReference type="ARBA" id="ARBA00022801"/>
    </source>
</evidence>
<feature type="domain" description="CobW C-terminal" evidence="7">
    <location>
        <begin position="214"/>
        <end position="294"/>
    </location>
</feature>
<evidence type="ECO:0000256" key="1">
    <source>
        <dbReference type="ARBA" id="ARBA00022741"/>
    </source>
</evidence>
<dbReference type="PANTHER" id="PTHR43603:SF1">
    <property type="entry name" value="ZINC-REGULATED GTPASE METALLOPROTEIN ACTIVATOR 1"/>
    <property type="match status" value="1"/>
</dbReference>
<dbReference type="RefSeq" id="WP_085237105.1">
    <property type="nucleotide sequence ID" value="NZ_CP020773.1"/>
</dbReference>
<feature type="domain" description="CobW/HypB/UreG nucleotide-binding" evidence="6">
    <location>
        <begin position="3"/>
        <end position="172"/>
    </location>
</feature>
<dbReference type="InterPro" id="IPR036627">
    <property type="entry name" value="CobW-likC_sf"/>
</dbReference>
<evidence type="ECO:0000313" key="8">
    <source>
        <dbReference type="EMBL" id="ARJ50627.1"/>
    </source>
</evidence>
<evidence type="ECO:0000259" key="6">
    <source>
        <dbReference type="Pfam" id="PF02492"/>
    </source>
</evidence>
<dbReference type="AlphaFoldDB" id="A0AAC9WMB2"/>
<dbReference type="KEGG" id="slz:B5P37_04485"/>
<dbReference type="InterPro" id="IPR003495">
    <property type="entry name" value="CobW/HypB/UreG_nucleotide-bd"/>
</dbReference>
<dbReference type="Pfam" id="PF07683">
    <property type="entry name" value="CobW_C"/>
    <property type="match status" value="1"/>
</dbReference>
<dbReference type="Gene3D" id="3.40.50.300">
    <property type="entry name" value="P-loop containing nucleotide triphosphate hydrolases"/>
    <property type="match status" value="1"/>
</dbReference>
<keyword evidence="9" id="KW-1185">Reference proteome</keyword>
<keyword evidence="3" id="KW-0143">Chaperone</keyword>
<sequence>MDIVILSGFLGGGKTSTLNFLIQDAMDQQLKPAVVMNDFGAKSVDEHLVTEDIEMKVLTNGCICCELKADVSQQLHDIYLSHQPDIVLIECSGVAHPIEVFDACMTPVLAPFIEDVSMLGIIDGAAYQQYHELPDTIQHLMHEQLCYSSHLIINKIDLLETDALLKVVDTVQATFPEIPYILTRDGELTLNEVQRMSKCRVSERSSVHHHGHLSHLMYEFESPIQQQALVEGLKELQGVFRVKGFVYFKDFETPYIVQYTQGHLELRPCPIAMAPYLIVVGQDLNSADITEAFDVIALTS</sequence>
<name>A0AAC9WMB2_9STAP</name>
<dbReference type="InterPro" id="IPR051927">
    <property type="entry name" value="Zn_Chap_cDPG_Synth"/>
</dbReference>
<evidence type="ECO:0000256" key="4">
    <source>
        <dbReference type="ARBA" id="ARBA00034320"/>
    </source>
</evidence>
<dbReference type="SUPFAM" id="SSF90002">
    <property type="entry name" value="Hypothetical protein YjiA, C-terminal domain"/>
    <property type="match status" value="1"/>
</dbReference>
<dbReference type="GO" id="GO:0016787">
    <property type="term" value="F:hydrolase activity"/>
    <property type="evidence" value="ECO:0007669"/>
    <property type="project" value="UniProtKB-KW"/>
</dbReference>
<dbReference type="GO" id="GO:0000166">
    <property type="term" value="F:nucleotide binding"/>
    <property type="evidence" value="ECO:0007669"/>
    <property type="project" value="UniProtKB-KW"/>
</dbReference>
<dbReference type="InterPro" id="IPR011629">
    <property type="entry name" value="CobW-like_C"/>
</dbReference>
<organism evidence="8 9">
    <name type="scientific">Staphylococcus lutrae</name>
    <dbReference type="NCBI Taxonomy" id="155085"/>
    <lineage>
        <taxon>Bacteria</taxon>
        <taxon>Bacillati</taxon>
        <taxon>Bacillota</taxon>
        <taxon>Bacilli</taxon>
        <taxon>Bacillales</taxon>
        <taxon>Staphylococcaceae</taxon>
        <taxon>Staphylococcus</taxon>
    </lineage>
</organism>
<evidence type="ECO:0000256" key="5">
    <source>
        <dbReference type="ARBA" id="ARBA00049117"/>
    </source>
</evidence>
<evidence type="ECO:0000256" key="3">
    <source>
        <dbReference type="ARBA" id="ARBA00023186"/>
    </source>
</evidence>
<evidence type="ECO:0000313" key="9">
    <source>
        <dbReference type="Proteomes" id="UP000242864"/>
    </source>
</evidence>
<reference evidence="8 9" key="1">
    <citation type="submission" date="2017-04" db="EMBL/GenBank/DDBJ databases">
        <authorList>
            <person name="Veseli I.A."/>
            <person name="Tang C."/>
            <person name="Pombert J.-F."/>
        </authorList>
    </citation>
    <scope>NUCLEOTIDE SEQUENCE [LARGE SCALE GENOMIC DNA]</scope>
    <source>
        <strain evidence="8 9">ATCC 700373</strain>
    </source>
</reference>
<comment type="similarity">
    <text evidence="4">Belongs to the SIMIBI class G3E GTPase family. ZNG1 subfamily.</text>
</comment>
<dbReference type="Proteomes" id="UP000242864">
    <property type="component" value="Chromosome"/>
</dbReference>
<keyword evidence="1" id="KW-0547">Nucleotide-binding</keyword>
<proteinExistence type="inferred from homology"/>